<evidence type="ECO:0000313" key="4">
    <source>
        <dbReference type="Proteomes" id="UP000248326"/>
    </source>
</evidence>
<dbReference type="EMBL" id="QJSX01000001">
    <property type="protein sequence ID" value="PYE56377.1"/>
    <property type="molecule type" value="Genomic_DNA"/>
</dbReference>
<gene>
    <name evidence="3" type="ORF">DES52_101181</name>
</gene>
<dbReference type="PANTHER" id="PTHR43540">
    <property type="entry name" value="PEROXYUREIDOACRYLATE/UREIDOACRYLATE AMIDOHYDROLASE-RELATED"/>
    <property type="match status" value="1"/>
</dbReference>
<dbReference type="SUPFAM" id="SSF52499">
    <property type="entry name" value="Isochorismatase-like hydrolases"/>
    <property type="match status" value="1"/>
</dbReference>
<dbReference type="InterPro" id="IPR000868">
    <property type="entry name" value="Isochorismatase-like_dom"/>
</dbReference>
<keyword evidence="4" id="KW-1185">Reference proteome</keyword>
<dbReference type="Gene3D" id="3.40.50.850">
    <property type="entry name" value="Isochorismatase-like"/>
    <property type="match status" value="1"/>
</dbReference>
<evidence type="ECO:0000313" key="3">
    <source>
        <dbReference type="EMBL" id="PYE56377.1"/>
    </source>
</evidence>
<name>A0A318SF03_9DEIO</name>
<dbReference type="Pfam" id="PF00857">
    <property type="entry name" value="Isochorismatase"/>
    <property type="match status" value="1"/>
</dbReference>
<accession>A0A318SF03</accession>
<proteinExistence type="predicted"/>
<reference evidence="3 4" key="1">
    <citation type="submission" date="2018-06" db="EMBL/GenBank/DDBJ databases">
        <title>Genomic Encyclopedia of Type Strains, Phase IV (KMG-IV): sequencing the most valuable type-strain genomes for metagenomic binning, comparative biology and taxonomic classification.</title>
        <authorList>
            <person name="Goeker M."/>
        </authorList>
    </citation>
    <scope>NUCLEOTIDE SEQUENCE [LARGE SCALE GENOMIC DNA]</scope>
    <source>
        <strain evidence="3 4">DSM 18048</strain>
    </source>
</reference>
<dbReference type="InterPro" id="IPR050272">
    <property type="entry name" value="Isochorismatase-like_hydrls"/>
</dbReference>
<organism evidence="3 4">
    <name type="scientific">Deinococcus yavapaiensis KR-236</name>
    <dbReference type="NCBI Taxonomy" id="694435"/>
    <lineage>
        <taxon>Bacteria</taxon>
        <taxon>Thermotogati</taxon>
        <taxon>Deinococcota</taxon>
        <taxon>Deinococci</taxon>
        <taxon>Deinococcales</taxon>
        <taxon>Deinococcaceae</taxon>
        <taxon>Deinococcus</taxon>
    </lineage>
</organism>
<feature type="domain" description="Isochorismatase-like" evidence="2">
    <location>
        <begin position="19"/>
        <end position="155"/>
    </location>
</feature>
<comment type="caution">
    <text evidence="3">The sequence shown here is derived from an EMBL/GenBank/DDBJ whole genome shotgun (WGS) entry which is preliminary data.</text>
</comment>
<dbReference type="AlphaFoldDB" id="A0A318SF03"/>
<evidence type="ECO:0000256" key="1">
    <source>
        <dbReference type="ARBA" id="ARBA00022801"/>
    </source>
</evidence>
<keyword evidence="1" id="KW-0378">Hydrolase</keyword>
<dbReference type="CDD" id="cd00431">
    <property type="entry name" value="cysteine_hydrolases"/>
    <property type="match status" value="1"/>
</dbReference>
<dbReference type="GO" id="GO:0016787">
    <property type="term" value="F:hydrolase activity"/>
    <property type="evidence" value="ECO:0007669"/>
    <property type="project" value="UniProtKB-KW"/>
</dbReference>
<protein>
    <submittedName>
        <fullName evidence="3">Nicotinamidase-related amidase</fullName>
    </submittedName>
</protein>
<sequence length="211" mass="23367">MARLALVLVDCDGGGHGRYDQATKLDVIAPALHAARSAGVKVVYLHNAPGGEGGPRNVHRELHGLREGKERLGPPGWKPLRPSYLPELAPTELEPEFQKAHQNGFRDTALDAYLRSWDVDSLVLVGFSLKSCLYHTAWAAQERNYRVIVLRDATCPPGAKEFPDTLDPSLEEGGWTRHVLLRLLETNVGYTATSRDWLDACRAVHALFPRT</sequence>
<dbReference type="Proteomes" id="UP000248326">
    <property type="component" value="Unassembled WGS sequence"/>
</dbReference>
<evidence type="ECO:0000259" key="2">
    <source>
        <dbReference type="Pfam" id="PF00857"/>
    </source>
</evidence>
<dbReference type="InterPro" id="IPR036380">
    <property type="entry name" value="Isochorismatase-like_sf"/>
</dbReference>